<keyword evidence="8 9" id="KW-0413">Isomerase</keyword>
<reference evidence="12" key="1">
    <citation type="journal article" date="2019" name="Int. J. Syst. Evol. Microbiol.">
        <title>The Global Catalogue of Microorganisms (GCM) 10K type strain sequencing project: providing services to taxonomists for standard genome sequencing and annotation.</title>
        <authorList>
            <consortium name="The Broad Institute Genomics Platform"/>
            <consortium name="The Broad Institute Genome Sequencing Center for Infectious Disease"/>
            <person name="Wu L."/>
            <person name="Ma J."/>
        </authorList>
    </citation>
    <scope>NUCLEOTIDE SEQUENCE [LARGE SCALE GENOMIC DNA]</scope>
    <source>
        <strain evidence="12">KCTC 52438</strain>
    </source>
</reference>
<dbReference type="InterPro" id="IPR013785">
    <property type="entry name" value="Aldolase_TIM"/>
</dbReference>
<evidence type="ECO:0000256" key="9">
    <source>
        <dbReference type="HAMAP-Rule" id="MF_00135"/>
    </source>
</evidence>
<comment type="caution">
    <text evidence="11">The sequence shown here is derived from an EMBL/GenBank/DDBJ whole genome shotgun (WGS) entry which is preliminary data.</text>
</comment>
<feature type="domain" description="N-(5'phosphoribosyl) anthranilate isomerase (PRAI)" evidence="10">
    <location>
        <begin position="6"/>
        <end position="201"/>
    </location>
</feature>
<evidence type="ECO:0000256" key="2">
    <source>
        <dbReference type="ARBA" id="ARBA00004664"/>
    </source>
</evidence>
<organism evidence="11 12">
    <name type="scientific">Litoribrevibacter euphylliae</name>
    <dbReference type="NCBI Taxonomy" id="1834034"/>
    <lineage>
        <taxon>Bacteria</taxon>
        <taxon>Pseudomonadati</taxon>
        <taxon>Pseudomonadota</taxon>
        <taxon>Gammaproteobacteria</taxon>
        <taxon>Oceanospirillales</taxon>
        <taxon>Oceanospirillaceae</taxon>
        <taxon>Litoribrevibacter</taxon>
    </lineage>
</organism>
<dbReference type="EC" id="5.3.1.24" evidence="3 9"/>
<dbReference type="PANTHER" id="PTHR42894">
    <property type="entry name" value="N-(5'-PHOSPHORIBOSYL)ANTHRANILATE ISOMERASE"/>
    <property type="match status" value="1"/>
</dbReference>
<evidence type="ECO:0000256" key="4">
    <source>
        <dbReference type="ARBA" id="ARBA00022272"/>
    </source>
</evidence>
<dbReference type="Proteomes" id="UP001595476">
    <property type="component" value="Unassembled WGS sequence"/>
</dbReference>
<evidence type="ECO:0000313" key="12">
    <source>
        <dbReference type="Proteomes" id="UP001595476"/>
    </source>
</evidence>
<evidence type="ECO:0000256" key="1">
    <source>
        <dbReference type="ARBA" id="ARBA00001164"/>
    </source>
</evidence>
<dbReference type="InterPro" id="IPR044643">
    <property type="entry name" value="TrpF_fam"/>
</dbReference>
<gene>
    <name evidence="9" type="primary">trpF</name>
    <name evidence="11" type="ORF">ACFOEK_01700</name>
</gene>
<keyword evidence="5 9" id="KW-0028">Amino-acid biosynthesis</keyword>
<dbReference type="CDD" id="cd00405">
    <property type="entry name" value="PRAI"/>
    <property type="match status" value="1"/>
</dbReference>
<dbReference type="InterPro" id="IPR011060">
    <property type="entry name" value="RibuloseP-bd_barrel"/>
</dbReference>
<keyword evidence="6 9" id="KW-0822">Tryptophan biosynthesis</keyword>
<evidence type="ECO:0000256" key="6">
    <source>
        <dbReference type="ARBA" id="ARBA00022822"/>
    </source>
</evidence>
<proteinExistence type="inferred from homology"/>
<dbReference type="EMBL" id="JBHRSZ010000001">
    <property type="protein sequence ID" value="MFC3149734.1"/>
    <property type="molecule type" value="Genomic_DNA"/>
</dbReference>
<keyword evidence="7 9" id="KW-0057">Aromatic amino acid biosynthesis</keyword>
<keyword evidence="12" id="KW-1185">Reference proteome</keyword>
<evidence type="ECO:0000259" key="10">
    <source>
        <dbReference type="Pfam" id="PF00697"/>
    </source>
</evidence>
<evidence type="ECO:0000313" key="11">
    <source>
        <dbReference type="EMBL" id="MFC3149734.1"/>
    </source>
</evidence>
<evidence type="ECO:0000256" key="5">
    <source>
        <dbReference type="ARBA" id="ARBA00022605"/>
    </source>
</evidence>
<dbReference type="GO" id="GO:0004640">
    <property type="term" value="F:phosphoribosylanthranilate isomerase activity"/>
    <property type="evidence" value="ECO:0007669"/>
    <property type="project" value="UniProtKB-EC"/>
</dbReference>
<dbReference type="SUPFAM" id="SSF51366">
    <property type="entry name" value="Ribulose-phoshate binding barrel"/>
    <property type="match status" value="1"/>
</dbReference>
<dbReference type="PANTHER" id="PTHR42894:SF1">
    <property type="entry name" value="N-(5'-PHOSPHORIBOSYL)ANTHRANILATE ISOMERASE"/>
    <property type="match status" value="1"/>
</dbReference>
<comment type="similarity">
    <text evidence="9">Belongs to the TrpF family.</text>
</comment>
<accession>A0ABV7H739</accession>
<dbReference type="Gene3D" id="3.20.20.70">
    <property type="entry name" value="Aldolase class I"/>
    <property type="match status" value="1"/>
</dbReference>
<dbReference type="InterPro" id="IPR001240">
    <property type="entry name" value="PRAI_dom"/>
</dbReference>
<dbReference type="NCBIfam" id="NF002299">
    <property type="entry name" value="PRK01222.1-6"/>
    <property type="match status" value="1"/>
</dbReference>
<protein>
    <recommendedName>
        <fullName evidence="4 9">N-(5'-phosphoribosyl)anthranilate isomerase</fullName>
        <shortName evidence="9">PRAI</shortName>
        <ecNumber evidence="3 9">5.3.1.24</ecNumber>
    </recommendedName>
</protein>
<evidence type="ECO:0000256" key="3">
    <source>
        <dbReference type="ARBA" id="ARBA00012572"/>
    </source>
</evidence>
<dbReference type="HAMAP" id="MF_00135">
    <property type="entry name" value="PRAI"/>
    <property type="match status" value="1"/>
</dbReference>
<name>A0ABV7H739_9GAMM</name>
<evidence type="ECO:0000256" key="7">
    <source>
        <dbReference type="ARBA" id="ARBA00023141"/>
    </source>
</evidence>
<dbReference type="RefSeq" id="WP_386715208.1">
    <property type="nucleotide sequence ID" value="NZ_JBHRSZ010000001.1"/>
</dbReference>
<sequence>MARTRVKICGITRSEDALNAVTAGCDAIGLVFYPPSPRHVSLEQAREIVSSLPPYVSVVGLFVNPDAEFVTKAVDYVGLTCLQFHGDESPEFCNQFETSWYKAIRVQASTNLYDCVKDYQEASALLLDTYKAGVPGGTGETFNWSLIPDDLTKPIILAGGLEPSNVASAIEQVRPYAVDVSGGVEAEKAIKSNEKMIAFVNEVLK</sequence>
<dbReference type="NCBIfam" id="NF002298">
    <property type="entry name" value="PRK01222.1-4"/>
    <property type="match status" value="1"/>
</dbReference>
<comment type="pathway">
    <text evidence="2 9">Amino-acid biosynthesis; L-tryptophan biosynthesis; L-tryptophan from chorismate: step 3/5.</text>
</comment>
<comment type="catalytic activity">
    <reaction evidence="1 9">
        <text>N-(5-phospho-beta-D-ribosyl)anthranilate = 1-(2-carboxyphenylamino)-1-deoxy-D-ribulose 5-phosphate</text>
        <dbReference type="Rhea" id="RHEA:21540"/>
        <dbReference type="ChEBI" id="CHEBI:18277"/>
        <dbReference type="ChEBI" id="CHEBI:58613"/>
        <dbReference type="EC" id="5.3.1.24"/>
    </reaction>
</comment>
<dbReference type="Pfam" id="PF00697">
    <property type="entry name" value="PRAI"/>
    <property type="match status" value="1"/>
</dbReference>
<evidence type="ECO:0000256" key="8">
    <source>
        <dbReference type="ARBA" id="ARBA00023235"/>
    </source>
</evidence>